<evidence type="ECO:0000313" key="2">
    <source>
        <dbReference type="Proteomes" id="UP000198583"/>
    </source>
</evidence>
<reference evidence="2" key="1">
    <citation type="submission" date="2016-10" db="EMBL/GenBank/DDBJ databases">
        <authorList>
            <person name="Varghese N."/>
            <person name="Submissions S."/>
        </authorList>
    </citation>
    <scope>NUCLEOTIDE SEQUENCE [LARGE SCALE GENOMIC DNA]</scope>
    <source>
        <strain evidence="2">DSM 44232</strain>
    </source>
</reference>
<proteinExistence type="predicted"/>
<keyword evidence="2" id="KW-1185">Reference proteome</keyword>
<dbReference type="Proteomes" id="UP000198583">
    <property type="component" value="Unassembled WGS sequence"/>
</dbReference>
<evidence type="ECO:0008006" key="3">
    <source>
        <dbReference type="Google" id="ProtNLM"/>
    </source>
</evidence>
<dbReference type="AlphaFoldDB" id="A0A1I6DIU8"/>
<organism evidence="1 2">
    <name type="scientific">Lentzea waywayandensis</name>
    <dbReference type="NCBI Taxonomy" id="84724"/>
    <lineage>
        <taxon>Bacteria</taxon>
        <taxon>Bacillati</taxon>
        <taxon>Actinomycetota</taxon>
        <taxon>Actinomycetes</taxon>
        <taxon>Pseudonocardiales</taxon>
        <taxon>Pseudonocardiaceae</taxon>
        <taxon>Lentzea</taxon>
    </lineage>
</organism>
<gene>
    <name evidence="1" type="ORF">SAMN04488564_102739</name>
</gene>
<name>A0A1I6DIU8_9PSEU</name>
<dbReference type="InterPro" id="IPR011990">
    <property type="entry name" value="TPR-like_helical_dom_sf"/>
</dbReference>
<accession>A0A1I6DIU8</accession>
<dbReference type="Gene3D" id="1.25.40.10">
    <property type="entry name" value="Tetratricopeptide repeat domain"/>
    <property type="match status" value="1"/>
</dbReference>
<dbReference type="EMBL" id="FOYL01000002">
    <property type="protein sequence ID" value="SFR05272.1"/>
    <property type="molecule type" value="Genomic_DNA"/>
</dbReference>
<protein>
    <recommendedName>
        <fullName evidence="3">Tetratricopeptide repeat-containing protein</fullName>
    </recommendedName>
</protein>
<evidence type="ECO:0000313" key="1">
    <source>
        <dbReference type="EMBL" id="SFR05272.1"/>
    </source>
</evidence>
<sequence>MPQDLEHWRTKVRDAGLGFADDPITLSLTLALPALFPVRDRRSTEALLTALPGFSAQLYDLHRTVDFLSPVESGDELVREALNAYGEPDRGADVLVGALRAVAAADRPHAVESLCRLASVPGVAAEAADLALAQALTDDPDACLPALAQATTTAEDPARLIGLLRQAFPAASYEVAVDAYLRLPRQDSRLSSAIAQIALDLFARNTFGTETDPADEPSPMLDLDLATRMLDGERPEQAAAFAHRAAGNAHGQDLRVRALVVLSRAVAVLGHHWYAREKADEAVAVARGVGDKGLLFDALQTVVASNHAVRDRERAAAASLEALELSRKLGLEDQAIALGLACAAHTGEPGRAAEFAAESVALLRDLADRDPGRHLPRYIAALDTYATALSAAGQDAFDVGQQALLLIQDLHQRDPGQHGPQYAQVVLNFSNRLAARGDHATALEGYLTATRVLYALVPQSPHAYAARCAIATWSTANAFAALHRWSEAEQAIRGTVTLQRGCVRESQPWVIPDLIDSLEFLKHCLSRAEQLAELPALEAEQQALRRLHARYQTVSGSAAPSPPDG</sequence>
<dbReference type="RefSeq" id="WP_093589718.1">
    <property type="nucleotide sequence ID" value="NZ_FOYL01000002.1"/>
</dbReference>
<dbReference type="STRING" id="84724.SAMN04488564_102739"/>